<evidence type="ECO:0000313" key="2">
    <source>
        <dbReference type="Proteomes" id="UP000230750"/>
    </source>
</evidence>
<evidence type="ECO:0000313" key="1">
    <source>
        <dbReference type="EMBL" id="PIK62644.1"/>
    </source>
</evidence>
<sequence length="214" mass="24968">MTTILGPLYREIHWSSTKFLAIPETAVTFFPAMLQNRRRTSSHNRVKHKSNFSPTKYYQSQSKISFIATNSWRNELPQRRQKFFTFSEIKTGKLYFHSKVLFKLLNGSVESILLSISQSLRNYWQLSTDEYSRMVNNCVVLYSFSSETEQLSDLGGFIYDAPCQESSRSFSIHLSNNATRFLYFAEVLCISRERSRESTKMPCTASTRFHLNRS</sequence>
<organism evidence="1 2">
    <name type="scientific">Stichopus japonicus</name>
    <name type="common">Sea cucumber</name>
    <dbReference type="NCBI Taxonomy" id="307972"/>
    <lineage>
        <taxon>Eukaryota</taxon>
        <taxon>Metazoa</taxon>
        <taxon>Echinodermata</taxon>
        <taxon>Eleutherozoa</taxon>
        <taxon>Echinozoa</taxon>
        <taxon>Holothuroidea</taxon>
        <taxon>Aspidochirotacea</taxon>
        <taxon>Aspidochirotida</taxon>
        <taxon>Stichopodidae</taxon>
        <taxon>Apostichopus</taxon>
    </lineage>
</organism>
<dbReference type="Proteomes" id="UP000230750">
    <property type="component" value="Unassembled WGS sequence"/>
</dbReference>
<accession>A0A2G8LQY7</accession>
<dbReference type="AlphaFoldDB" id="A0A2G8LQY7"/>
<name>A0A2G8LQY7_STIJA</name>
<reference evidence="1 2" key="1">
    <citation type="journal article" date="2017" name="PLoS Biol.">
        <title>The sea cucumber genome provides insights into morphological evolution and visceral regeneration.</title>
        <authorList>
            <person name="Zhang X."/>
            <person name="Sun L."/>
            <person name="Yuan J."/>
            <person name="Sun Y."/>
            <person name="Gao Y."/>
            <person name="Zhang L."/>
            <person name="Li S."/>
            <person name="Dai H."/>
            <person name="Hamel J.F."/>
            <person name="Liu C."/>
            <person name="Yu Y."/>
            <person name="Liu S."/>
            <person name="Lin W."/>
            <person name="Guo K."/>
            <person name="Jin S."/>
            <person name="Xu P."/>
            <person name="Storey K.B."/>
            <person name="Huan P."/>
            <person name="Zhang T."/>
            <person name="Zhou Y."/>
            <person name="Zhang J."/>
            <person name="Lin C."/>
            <person name="Li X."/>
            <person name="Xing L."/>
            <person name="Huo D."/>
            <person name="Sun M."/>
            <person name="Wang L."/>
            <person name="Mercier A."/>
            <person name="Li F."/>
            <person name="Yang H."/>
            <person name="Xiang J."/>
        </authorList>
    </citation>
    <scope>NUCLEOTIDE SEQUENCE [LARGE SCALE GENOMIC DNA]</scope>
    <source>
        <strain evidence="1">Shaxun</strain>
        <tissue evidence="1">Muscle</tissue>
    </source>
</reference>
<gene>
    <name evidence="1" type="ORF">BSL78_00436</name>
</gene>
<proteinExistence type="predicted"/>
<protein>
    <submittedName>
        <fullName evidence="1">Uncharacterized protein</fullName>
    </submittedName>
</protein>
<comment type="caution">
    <text evidence="1">The sequence shown here is derived from an EMBL/GenBank/DDBJ whole genome shotgun (WGS) entry which is preliminary data.</text>
</comment>
<dbReference type="EMBL" id="MRZV01000008">
    <property type="protein sequence ID" value="PIK62644.1"/>
    <property type="molecule type" value="Genomic_DNA"/>
</dbReference>
<keyword evidence="2" id="KW-1185">Reference proteome</keyword>